<dbReference type="EMBL" id="JANPWB010000015">
    <property type="protein sequence ID" value="KAJ1089020.1"/>
    <property type="molecule type" value="Genomic_DNA"/>
</dbReference>
<reference evidence="1" key="1">
    <citation type="journal article" date="2022" name="bioRxiv">
        <title>Sequencing and chromosome-scale assembly of the giantPleurodeles waltlgenome.</title>
        <authorList>
            <person name="Brown T."/>
            <person name="Elewa A."/>
            <person name="Iarovenko S."/>
            <person name="Subramanian E."/>
            <person name="Araus A.J."/>
            <person name="Petzold A."/>
            <person name="Susuki M."/>
            <person name="Suzuki K.-i.T."/>
            <person name="Hayashi T."/>
            <person name="Toyoda A."/>
            <person name="Oliveira C."/>
            <person name="Osipova E."/>
            <person name="Leigh N.D."/>
            <person name="Simon A."/>
            <person name="Yun M.H."/>
        </authorList>
    </citation>
    <scope>NUCLEOTIDE SEQUENCE</scope>
    <source>
        <strain evidence="1">20211129_DDA</strain>
        <tissue evidence="1">Liver</tissue>
    </source>
</reference>
<organism evidence="1 2">
    <name type="scientific">Pleurodeles waltl</name>
    <name type="common">Iberian ribbed newt</name>
    <dbReference type="NCBI Taxonomy" id="8319"/>
    <lineage>
        <taxon>Eukaryota</taxon>
        <taxon>Metazoa</taxon>
        <taxon>Chordata</taxon>
        <taxon>Craniata</taxon>
        <taxon>Vertebrata</taxon>
        <taxon>Euteleostomi</taxon>
        <taxon>Amphibia</taxon>
        <taxon>Batrachia</taxon>
        <taxon>Caudata</taxon>
        <taxon>Salamandroidea</taxon>
        <taxon>Salamandridae</taxon>
        <taxon>Pleurodelinae</taxon>
        <taxon>Pleurodeles</taxon>
    </lineage>
</organism>
<protein>
    <submittedName>
        <fullName evidence="1">Uncharacterized protein</fullName>
    </submittedName>
</protein>
<dbReference type="AlphaFoldDB" id="A0AAV7LEZ0"/>
<dbReference type="Proteomes" id="UP001066276">
    <property type="component" value="Chromosome 11"/>
</dbReference>
<proteinExistence type="predicted"/>
<gene>
    <name evidence="1" type="ORF">NDU88_002173</name>
</gene>
<comment type="caution">
    <text evidence="1">The sequence shown here is derived from an EMBL/GenBank/DDBJ whole genome shotgun (WGS) entry which is preliminary data.</text>
</comment>
<name>A0AAV7LEZ0_PLEWA</name>
<evidence type="ECO:0000313" key="1">
    <source>
        <dbReference type="EMBL" id="KAJ1089020.1"/>
    </source>
</evidence>
<sequence length="90" mass="9782">MALPVSLVCLGTVASSEDTRSDTAIDSILREIAAVGRRLEAMDFKIMDLSTASNSIRAEIATFQDKVLISLHRIACLYVLPDYKTLGVLP</sequence>
<evidence type="ECO:0000313" key="2">
    <source>
        <dbReference type="Proteomes" id="UP001066276"/>
    </source>
</evidence>
<accession>A0AAV7LEZ0</accession>
<keyword evidence="2" id="KW-1185">Reference proteome</keyword>